<evidence type="ECO:0000313" key="3">
    <source>
        <dbReference type="EMBL" id="TWR27181.1"/>
    </source>
</evidence>
<dbReference type="OrthoDB" id="6231665at2"/>
<dbReference type="PROSITE" id="PS50112">
    <property type="entry name" value="PAS"/>
    <property type="match status" value="1"/>
</dbReference>
<dbReference type="SMART" id="SM00091">
    <property type="entry name" value="PAS"/>
    <property type="match status" value="1"/>
</dbReference>
<keyword evidence="1" id="KW-0812">Transmembrane</keyword>
<dbReference type="NCBIfam" id="TIGR00229">
    <property type="entry name" value="sensory_box"/>
    <property type="match status" value="1"/>
</dbReference>
<keyword evidence="1" id="KW-1133">Transmembrane helix</keyword>
<sequence>MRSGALKIAILYVIAGIIWITLSDKLLLALRDHVDLELMLFLSSVKGIAYVLITGIFLYYLIRSNTATIAESEKRYHGYFEENPHPMWITDARTMAFTDVNEAALSFYGYNREEFLRMNLLDISPPEHKIETYSTLRALTHGINKCVSFAFKTKNGNIITVTTSCHLISTKKGGNLMCMVEN</sequence>
<accession>A0A563U744</accession>
<proteinExistence type="predicted"/>
<dbReference type="SUPFAM" id="SSF55785">
    <property type="entry name" value="PYP-like sensor domain (PAS domain)"/>
    <property type="match status" value="1"/>
</dbReference>
<reference evidence="3 4" key="1">
    <citation type="submission" date="2019-07" db="EMBL/GenBank/DDBJ databases">
        <authorList>
            <person name="Kim J."/>
        </authorList>
    </citation>
    <scope>NUCLEOTIDE SEQUENCE [LARGE SCALE GENOMIC DNA]</scope>
    <source>
        <strain evidence="3 4">MJ1a</strain>
    </source>
</reference>
<feature type="transmembrane region" description="Helical" evidence="1">
    <location>
        <begin position="6"/>
        <end position="28"/>
    </location>
</feature>
<keyword evidence="1" id="KW-0472">Membrane</keyword>
<comment type="caution">
    <text evidence="3">The sequence shown here is derived from an EMBL/GenBank/DDBJ whole genome shotgun (WGS) entry which is preliminary data.</text>
</comment>
<organism evidence="3 4">
    <name type="scientific">Mucilaginibacter achroorhodeus</name>
    <dbReference type="NCBI Taxonomy" id="2599294"/>
    <lineage>
        <taxon>Bacteria</taxon>
        <taxon>Pseudomonadati</taxon>
        <taxon>Bacteroidota</taxon>
        <taxon>Sphingobacteriia</taxon>
        <taxon>Sphingobacteriales</taxon>
        <taxon>Sphingobacteriaceae</taxon>
        <taxon>Mucilaginibacter</taxon>
    </lineage>
</organism>
<dbReference type="InterPro" id="IPR000014">
    <property type="entry name" value="PAS"/>
</dbReference>
<evidence type="ECO:0000313" key="4">
    <source>
        <dbReference type="Proteomes" id="UP000318010"/>
    </source>
</evidence>
<dbReference type="InterPro" id="IPR035965">
    <property type="entry name" value="PAS-like_dom_sf"/>
</dbReference>
<name>A0A563U744_9SPHI</name>
<dbReference type="RefSeq" id="WP_146270548.1">
    <property type="nucleotide sequence ID" value="NZ_VOEI01000002.1"/>
</dbReference>
<dbReference type="CDD" id="cd00130">
    <property type="entry name" value="PAS"/>
    <property type="match status" value="1"/>
</dbReference>
<keyword evidence="4" id="KW-1185">Reference proteome</keyword>
<feature type="domain" description="PAS" evidence="2">
    <location>
        <begin position="72"/>
        <end position="143"/>
    </location>
</feature>
<protein>
    <submittedName>
        <fullName evidence="3">PAS domain S-box protein</fullName>
    </submittedName>
</protein>
<gene>
    <name evidence="3" type="ORF">FPZ42_09130</name>
</gene>
<evidence type="ECO:0000259" key="2">
    <source>
        <dbReference type="PROSITE" id="PS50112"/>
    </source>
</evidence>
<dbReference type="Pfam" id="PF13426">
    <property type="entry name" value="PAS_9"/>
    <property type="match status" value="1"/>
</dbReference>
<dbReference type="EMBL" id="VOEI01000002">
    <property type="protein sequence ID" value="TWR27181.1"/>
    <property type="molecule type" value="Genomic_DNA"/>
</dbReference>
<feature type="transmembrane region" description="Helical" evidence="1">
    <location>
        <begin position="40"/>
        <end position="62"/>
    </location>
</feature>
<dbReference type="Gene3D" id="3.30.450.20">
    <property type="entry name" value="PAS domain"/>
    <property type="match status" value="1"/>
</dbReference>
<dbReference type="AlphaFoldDB" id="A0A563U744"/>
<evidence type="ECO:0000256" key="1">
    <source>
        <dbReference type="SAM" id="Phobius"/>
    </source>
</evidence>
<dbReference type="Proteomes" id="UP000318010">
    <property type="component" value="Unassembled WGS sequence"/>
</dbReference>